<keyword evidence="2" id="KW-1185">Reference proteome</keyword>
<gene>
    <name evidence="1" type="ORF">HICCMSTLAB_LOCUS4649</name>
</gene>
<reference evidence="1" key="1">
    <citation type="submission" date="2021-04" db="EMBL/GenBank/DDBJ databases">
        <authorList>
            <person name="Chebbi M.A.C M."/>
        </authorList>
    </citation>
    <scope>NUCLEOTIDE SEQUENCE</scope>
</reference>
<dbReference type="Proteomes" id="UP000786811">
    <property type="component" value="Unassembled WGS sequence"/>
</dbReference>
<protein>
    <submittedName>
        <fullName evidence="1">Uncharacterized protein</fullName>
    </submittedName>
</protein>
<dbReference type="EMBL" id="CAJNRD030001119">
    <property type="protein sequence ID" value="CAG5087927.1"/>
    <property type="molecule type" value="Genomic_DNA"/>
</dbReference>
<name>A0A8J2HC36_COTCN</name>
<evidence type="ECO:0000313" key="1">
    <source>
        <dbReference type="EMBL" id="CAG5087927.1"/>
    </source>
</evidence>
<organism evidence="1 2">
    <name type="scientific">Cotesia congregata</name>
    <name type="common">Parasitoid wasp</name>
    <name type="synonym">Apanteles congregatus</name>
    <dbReference type="NCBI Taxonomy" id="51543"/>
    <lineage>
        <taxon>Eukaryota</taxon>
        <taxon>Metazoa</taxon>
        <taxon>Ecdysozoa</taxon>
        <taxon>Arthropoda</taxon>
        <taxon>Hexapoda</taxon>
        <taxon>Insecta</taxon>
        <taxon>Pterygota</taxon>
        <taxon>Neoptera</taxon>
        <taxon>Endopterygota</taxon>
        <taxon>Hymenoptera</taxon>
        <taxon>Apocrita</taxon>
        <taxon>Ichneumonoidea</taxon>
        <taxon>Braconidae</taxon>
        <taxon>Microgastrinae</taxon>
        <taxon>Cotesia</taxon>
    </lineage>
</organism>
<comment type="caution">
    <text evidence="1">The sequence shown here is derived from an EMBL/GenBank/DDBJ whole genome shotgun (WGS) entry which is preliminary data.</text>
</comment>
<dbReference type="AlphaFoldDB" id="A0A8J2HC36"/>
<dbReference type="OrthoDB" id="7667591at2759"/>
<proteinExistence type="predicted"/>
<sequence>MTFRGTSGHLATSSGHGMQRGGNIIACKVVPRLNWVDEPLAVNMSNNKLLLVFFITFAYYSQCLCRTIRKRDTMSCDITEGINIEEHGYKAQDQKDLTDFLIDSRYCFRFKGDTWTDDPHGVRKVARFYKPELKRKHNCTDFELCHFPEFPSDELTTNEERLQRFVKILLGFK</sequence>
<accession>A0A8J2HC36</accession>
<evidence type="ECO:0000313" key="2">
    <source>
        <dbReference type="Proteomes" id="UP000786811"/>
    </source>
</evidence>